<reference evidence="2 3" key="1">
    <citation type="submission" date="2023-06" db="EMBL/GenBank/DDBJ databases">
        <authorList>
            <person name="Zeman M."/>
            <person name="Kubasova T."/>
            <person name="Jahodarova E."/>
            <person name="Nykrynova M."/>
            <person name="Rychlik I."/>
        </authorList>
    </citation>
    <scope>NUCLEOTIDE SEQUENCE [LARGE SCALE GENOMIC DNA]</scope>
    <source>
        <strain evidence="2 3">ET4</strain>
    </source>
</reference>
<accession>A0ABT7U3Q4</accession>
<name>A0ABT7U3Q4_9BACE</name>
<evidence type="ECO:0000256" key="1">
    <source>
        <dbReference type="SAM" id="SignalP"/>
    </source>
</evidence>
<dbReference type="Proteomes" id="UP001228403">
    <property type="component" value="Unassembled WGS sequence"/>
</dbReference>
<keyword evidence="1" id="KW-0732">Signal</keyword>
<organism evidence="2 3">
    <name type="scientific">Bacteroides eggerthii</name>
    <dbReference type="NCBI Taxonomy" id="28111"/>
    <lineage>
        <taxon>Bacteria</taxon>
        <taxon>Pseudomonadati</taxon>
        <taxon>Bacteroidota</taxon>
        <taxon>Bacteroidia</taxon>
        <taxon>Bacteroidales</taxon>
        <taxon>Bacteroidaceae</taxon>
        <taxon>Bacteroides</taxon>
    </lineage>
</organism>
<evidence type="ECO:0000313" key="2">
    <source>
        <dbReference type="EMBL" id="MDM8144893.1"/>
    </source>
</evidence>
<proteinExistence type="predicted"/>
<protein>
    <recommendedName>
        <fullName evidence="4">Porin</fullName>
    </recommendedName>
</protein>
<gene>
    <name evidence="2" type="ORF">QUW02_02925</name>
</gene>
<feature type="signal peptide" evidence="1">
    <location>
        <begin position="1"/>
        <end position="21"/>
    </location>
</feature>
<reference evidence="3" key="2">
    <citation type="submission" date="2023-07" db="EMBL/GenBank/DDBJ databases">
        <title>Identification and characterization of horizontal gene transfer across gut microbiota members of farm animals based on homology search.</title>
        <authorList>
            <person name="Schwarzerova J."/>
            <person name="Nykrynova M."/>
            <person name="Jureckova K."/>
            <person name="Cejkova D."/>
            <person name="Rychlik I."/>
        </authorList>
    </citation>
    <scope>NUCLEOTIDE SEQUENCE [LARGE SCALE GENOMIC DNA]</scope>
    <source>
        <strain evidence="3">ET4</strain>
    </source>
</reference>
<keyword evidence="3" id="KW-1185">Reference proteome</keyword>
<comment type="caution">
    <text evidence="2">The sequence shown here is derived from an EMBL/GenBank/DDBJ whole genome shotgun (WGS) entry which is preliminary data.</text>
</comment>
<dbReference type="EMBL" id="JAUDCF010000003">
    <property type="protein sequence ID" value="MDM8144893.1"/>
    <property type="molecule type" value="Genomic_DNA"/>
</dbReference>
<evidence type="ECO:0000313" key="3">
    <source>
        <dbReference type="Proteomes" id="UP001228403"/>
    </source>
</evidence>
<feature type="chain" id="PRO_5045329574" description="Porin" evidence="1">
    <location>
        <begin position="22"/>
        <end position="325"/>
    </location>
</feature>
<dbReference type="SUPFAM" id="SSF56935">
    <property type="entry name" value="Porins"/>
    <property type="match status" value="1"/>
</dbReference>
<sequence length="325" mass="36343">MKKRTGMACALVLMAAQHTVAQNSEKGQGKVILTTFANIYSGFGEQNDARGFELERAYIGYQYSFNNGLSMQAVADFGRSKEVQDMQRIGFIKNAWVRWQKNGWDLYGGLISTTQFKTQEDFWGKRYVMKSFQDEYKFGSSADVGMSVAYRFCDQVSADVIVVNGEGYKKIQFEHGLQYGAGLTLKPADGLMVRLYGSYDEATDEGLKGKVNLASFLGYARNGYSFGAEYNYQMNTAYHEGDHQNGVSVYATVPAGKKVNVFARWDRLDSNNGWNLDADGMNVMAGAEVKLGKHVKLAPNLRLNMPEDKNLKEAFQLMVNASFKL</sequence>
<evidence type="ECO:0008006" key="4">
    <source>
        <dbReference type="Google" id="ProtNLM"/>
    </source>
</evidence>